<gene>
    <name evidence="1" type="ORF">COT87_02310</name>
</gene>
<keyword evidence="1" id="KW-0378">Hydrolase</keyword>
<dbReference type="Proteomes" id="UP000230796">
    <property type="component" value="Unassembled WGS sequence"/>
</dbReference>
<dbReference type="PANTHER" id="PTHR39189">
    <property type="entry name" value="UPF0173 METAL-DEPENDENT HYDROLASE YTKL"/>
    <property type="match status" value="1"/>
</dbReference>
<dbReference type="Pfam" id="PF13483">
    <property type="entry name" value="Lactamase_B_3"/>
    <property type="match status" value="1"/>
</dbReference>
<evidence type="ECO:0000313" key="2">
    <source>
        <dbReference type="Proteomes" id="UP000230796"/>
    </source>
</evidence>
<sequence>MEISYLGHSCFKMKTKSGVVVTDPYDKYIGFPMPSVSADIVTVSHLAHRDHAAVELVSGNSKRDKPFVISQPGEYEVEGVSVFGYPSFHDAVEGKDRGINTVYVIQAEDMRILHLGDLGHALTEKMVGELENIDVVMIPVGGVYTIGTKEAVEIIAKLEPYYVLPMHYRTEKYDQKVFGELDGVEKFIAAYEHGSRSVKSLSLSKLSFSEDLTEVITFE</sequence>
<organism evidence="1 2">
    <name type="scientific">Candidatus Collierbacteria bacterium CG10_big_fil_rev_8_21_14_0_10_44_9</name>
    <dbReference type="NCBI Taxonomy" id="1974535"/>
    <lineage>
        <taxon>Bacteria</taxon>
        <taxon>Candidatus Collieribacteriota</taxon>
    </lineage>
</organism>
<proteinExistence type="predicted"/>
<reference evidence="2" key="1">
    <citation type="submission" date="2017-09" db="EMBL/GenBank/DDBJ databases">
        <title>Depth-based differentiation of microbial function through sediment-hosted aquifers and enrichment of novel symbionts in the deep terrestrial subsurface.</title>
        <authorList>
            <person name="Probst A.J."/>
            <person name="Ladd B."/>
            <person name="Jarett J.K."/>
            <person name="Geller-Mcgrath D.E."/>
            <person name="Sieber C.M.K."/>
            <person name="Emerson J.B."/>
            <person name="Anantharaman K."/>
            <person name="Thomas B.C."/>
            <person name="Malmstrom R."/>
            <person name="Stieglmeier M."/>
            <person name="Klingl A."/>
            <person name="Woyke T."/>
            <person name="Ryan C.M."/>
            <person name="Banfield J.F."/>
        </authorList>
    </citation>
    <scope>NUCLEOTIDE SEQUENCE [LARGE SCALE GENOMIC DNA]</scope>
</reference>
<protein>
    <submittedName>
        <fullName evidence="1">MBL fold metallo-hydrolase</fullName>
    </submittedName>
</protein>
<comment type="caution">
    <text evidence="1">The sequence shown here is derived from an EMBL/GenBank/DDBJ whole genome shotgun (WGS) entry which is preliminary data.</text>
</comment>
<dbReference type="PANTHER" id="PTHR39189:SF1">
    <property type="entry name" value="UPF0173 METAL-DEPENDENT HYDROLASE YTKL"/>
    <property type="match status" value="1"/>
</dbReference>
<dbReference type="EMBL" id="PFAF01000046">
    <property type="protein sequence ID" value="PIR98881.1"/>
    <property type="molecule type" value="Genomic_DNA"/>
</dbReference>
<dbReference type="AlphaFoldDB" id="A0A2H0VIG7"/>
<accession>A0A2H0VIG7</accession>
<dbReference type="InterPro" id="IPR036866">
    <property type="entry name" value="RibonucZ/Hydroxyglut_hydro"/>
</dbReference>
<name>A0A2H0VIG7_9BACT</name>
<evidence type="ECO:0000313" key="1">
    <source>
        <dbReference type="EMBL" id="PIR98881.1"/>
    </source>
</evidence>
<dbReference type="GO" id="GO:0016787">
    <property type="term" value="F:hydrolase activity"/>
    <property type="evidence" value="ECO:0007669"/>
    <property type="project" value="UniProtKB-KW"/>
</dbReference>
<dbReference type="Gene3D" id="3.60.15.10">
    <property type="entry name" value="Ribonuclease Z/Hydroxyacylglutathione hydrolase-like"/>
    <property type="match status" value="1"/>
</dbReference>
<dbReference type="SUPFAM" id="SSF56281">
    <property type="entry name" value="Metallo-hydrolase/oxidoreductase"/>
    <property type="match status" value="1"/>
</dbReference>